<gene>
    <name evidence="1" type="ORF">H2198_000051</name>
</gene>
<dbReference type="Proteomes" id="UP001172386">
    <property type="component" value="Unassembled WGS sequence"/>
</dbReference>
<evidence type="ECO:0000313" key="1">
    <source>
        <dbReference type="EMBL" id="KAJ9664705.1"/>
    </source>
</evidence>
<keyword evidence="2" id="KW-1185">Reference proteome</keyword>
<name>A0ACC3ALE1_9EURO</name>
<proteinExistence type="predicted"/>
<organism evidence="1 2">
    <name type="scientific">Neophaeococcomyces mojaviensis</name>
    <dbReference type="NCBI Taxonomy" id="3383035"/>
    <lineage>
        <taxon>Eukaryota</taxon>
        <taxon>Fungi</taxon>
        <taxon>Dikarya</taxon>
        <taxon>Ascomycota</taxon>
        <taxon>Pezizomycotina</taxon>
        <taxon>Eurotiomycetes</taxon>
        <taxon>Chaetothyriomycetidae</taxon>
        <taxon>Chaetothyriales</taxon>
        <taxon>Chaetothyriales incertae sedis</taxon>
        <taxon>Neophaeococcomyces</taxon>
    </lineage>
</organism>
<reference evidence="1" key="1">
    <citation type="submission" date="2022-10" db="EMBL/GenBank/DDBJ databases">
        <title>Culturing micro-colonial fungi from biological soil crusts in the Mojave desert and describing Neophaeococcomyces mojavensis, and introducing the new genera and species Taxawa tesnikishii.</title>
        <authorList>
            <person name="Kurbessoian T."/>
            <person name="Stajich J.E."/>
        </authorList>
    </citation>
    <scope>NUCLEOTIDE SEQUENCE</scope>
    <source>
        <strain evidence="1">JES_112</strain>
    </source>
</reference>
<evidence type="ECO:0000313" key="2">
    <source>
        <dbReference type="Proteomes" id="UP001172386"/>
    </source>
</evidence>
<accession>A0ACC3ALE1</accession>
<dbReference type="EMBL" id="JAPDRQ010000001">
    <property type="protein sequence ID" value="KAJ9664705.1"/>
    <property type="molecule type" value="Genomic_DNA"/>
</dbReference>
<protein>
    <submittedName>
        <fullName evidence="1">Uncharacterized protein</fullName>
    </submittedName>
</protein>
<sequence>MPEPDPNRKTAHSTRRISKADALQDVTPKQRSFHEAATVPDRIRRWQEQGFAEAVDPDVLSVRSRPRSEACRTPALSRSSSPAVREQHSTPRRSSTRWVQQENKAWVKQRRSVRGGRRSSNRQNPKQEEVLVENSVAEQTPPSEYIRTESLRTHNMNSSRAEREDRRRRRREARARANGGKALVDDGIRVYARSESHPPSEHVNDDRVEEPARRAELAEEIVTPGLSRAHSQHASDHHSQRSPSYHGSPENQYGEPDGRDDQPHQPTKYAQTLGQAPERPEILEQPKTRKQAILSKTREILIGKSDALPALSNRIPSIQAWLEEQPDPFFEEKEGITPLAEDIPKPLKHRSHRKKGSVEPTIVEVEDPNKIWDSVSPSPVQVQQREAKRSSRRQQRNAATHPSETSSSKEPLKRRLFSFEVFDDPSKGEDSTPPPPDHAEQETQSPVTLQRRGARTSRVKSKSVPGTTASPATPVVQSKFAAEGQEPPIESSNPPSSNQKPAEVSQSHEPDQHLEIANDRNSGPDRAPSTGLKRKLTTHEDLISVLSQPRARKSTRSVRSLRNNHGAPSQPILQELLETMRHEEQKYFRELRTLVDGVTPVLLQSLLSKTDAAATVGLFSDNNKNDANLTQPIIQMGVALERLKNLHNRIPLHEHEIDSLLSWASSAHKYYTDYVKWWRLGFQGVIVNLAPLNDSQTTEEDMLARDLDGDVTGADGQKVDVAYLQKRPLVKIKKFSKLITAIRDAFPHNDKAAKLAEAYADLTEKAKQRHSEEQGRLEDEAAANIDTTRARDIKTMAPITSVEIDRRRKVRARDCFNMTLYHSTGQRMDCRIEIILRDDPHPSGAGGDILICQVDQESKWLLFAPVKISNVSARRDESACDLVVMIKGIAGISETWYELLALKAEVPEAVVEWLHMLGSSPLPPKLTRVPSVISPPKSRQPLAQESEGLSTSAASFVPLNADALANLPSDVDVPIGEPSVIGSRTQKQATEASAPSKKHAYTTAAPKLSLGGGLQRRNLPEHYQQPTVPTIPRRQSPPSTNSQAASSTTSISNKLPLRVTANPDVSKFSPSANLDSKYAEPLVPSQQYSSQKFHPPSNASGVTYTSRGTFSTGSDVSRKVPASSIQDTNELLPNVEVVQRSWIPDELKKTVTDAPSQARDAEDIVTKTESDMSATADDRPRDKAPPIRSHTHTKSTSSTPLTETIKEQWAAIAGRRRKHRSTPATPEKGSSSPDLVTDEYPTPRAKPRHDSGPLDVKLPERAPPPPPHGASPRASPSPQPQPPSSHTLPQPEIQTCPDQTSPLKQEYQQSSSASGTESESDTDATSDLTSEEDLGSELKDQATPLVAVGFGGRRVSQVPSRPLPSVPSTGTRTLQPSDSASNGPYRRAPPPSAYPAGKKRRTIAMVCSWSDRGIWAPIQDDECSIVISPGLVQAFPMSAAHSEPMSGAEWEEGEQSPVTPQQSPLVEFELTPVVPLRKGTALDITIRSPPTANSTVRTTNNVMFRSRTIQECEKLYQLINWARCNNPTYAQLARSRAREEQVTFASNVPQSKSRSWFSFGSREKTSYRASSRPPSSIADTAASGSSATSAFSALKRFGKNSPFSLRRSSVIRRPGLPTVGESLYSSSNGTGPGSGTSTPAPSQAGFVPGPDGPNVPATSAEAANGGGMVNNMKIHLFLRQGQKWEQLGQCLLTVLPVAISTTSRPATPETATPPGTAIPSRRTSTMGPSAMSNNQSRHFRLPSSNTTPHKIHGDGREKRILITSAKRREIVMLDEILGESCFEKIMQTGIAVNVWKEETEIQEHGGVLTGRSRTYMIQFKTSTEATWVFNMCGTYRYGHGVPGA</sequence>
<comment type="caution">
    <text evidence="1">The sequence shown here is derived from an EMBL/GenBank/DDBJ whole genome shotgun (WGS) entry which is preliminary data.</text>
</comment>